<organism evidence="3 4">
    <name type="scientific">Streptomyces marincola</name>
    <dbReference type="NCBI Taxonomy" id="2878388"/>
    <lineage>
        <taxon>Bacteria</taxon>
        <taxon>Bacillati</taxon>
        <taxon>Actinomycetota</taxon>
        <taxon>Actinomycetes</taxon>
        <taxon>Kitasatosporales</taxon>
        <taxon>Streptomycetaceae</taxon>
        <taxon>Streptomyces</taxon>
    </lineage>
</organism>
<comment type="similarity">
    <text evidence="1">Belongs to the phD/YefM antitoxin family.</text>
</comment>
<name>A0A1W7CSR7_9ACTN</name>
<evidence type="ECO:0000256" key="1">
    <source>
        <dbReference type="ARBA" id="ARBA00009981"/>
    </source>
</evidence>
<feature type="compositionally biased region" description="Pro residues" evidence="2">
    <location>
        <begin position="157"/>
        <end position="166"/>
    </location>
</feature>
<protein>
    <recommendedName>
        <fullName evidence="5">Antitoxin</fullName>
    </recommendedName>
</protein>
<dbReference type="OrthoDB" id="4322426at2"/>
<proteinExistence type="inferred from homology"/>
<dbReference type="NCBIfam" id="TIGR01552">
    <property type="entry name" value="phd_fam"/>
    <property type="match status" value="1"/>
</dbReference>
<dbReference type="SUPFAM" id="SSF143120">
    <property type="entry name" value="YefM-like"/>
    <property type="match status" value="1"/>
</dbReference>
<evidence type="ECO:0000313" key="4">
    <source>
        <dbReference type="Proteomes" id="UP000194218"/>
    </source>
</evidence>
<dbReference type="EMBL" id="CP021121">
    <property type="protein sequence ID" value="ARQ67440.1"/>
    <property type="molecule type" value="Genomic_DNA"/>
</dbReference>
<dbReference type="Proteomes" id="UP000194218">
    <property type="component" value="Chromosome"/>
</dbReference>
<feature type="region of interest" description="Disordered" evidence="2">
    <location>
        <begin position="147"/>
        <end position="174"/>
    </location>
</feature>
<evidence type="ECO:0000313" key="3">
    <source>
        <dbReference type="EMBL" id="ARQ67440.1"/>
    </source>
</evidence>
<dbReference type="KEGG" id="smao:CAG99_00010"/>
<evidence type="ECO:0008006" key="5">
    <source>
        <dbReference type="Google" id="ProtNLM"/>
    </source>
</evidence>
<sequence>MIGGVGAGDEVLGLEAARARWSELIDSAAHGGVTHLRDTESGAVARLVPRDRSPVPIEELPAWAVTAARPKLGNLVRQAAAGQPVALTRRGELAAVLAPAPGAAGPATSSGLDDLLDTLTSAAPQAPPPRCRPASHRWTTCSAADCAPVNWRSSPARPAPARPPWPWERRAPPP</sequence>
<dbReference type="Gene3D" id="3.40.1620.10">
    <property type="entry name" value="YefM-like domain"/>
    <property type="match status" value="1"/>
</dbReference>
<accession>A0A1W7CSR7</accession>
<keyword evidence="4" id="KW-1185">Reference proteome</keyword>
<dbReference type="InterPro" id="IPR036165">
    <property type="entry name" value="YefM-like_sf"/>
</dbReference>
<reference evidence="3 4" key="1">
    <citation type="submission" date="2017-05" db="EMBL/GenBank/DDBJ databases">
        <title>Complete genome sequence of Streptomyces sp. SCSIO 03032 revealed the diverse biosynthetic pathways for its bioactive secondary metabolites.</title>
        <authorList>
            <person name="Ma L."/>
            <person name="Zhu Y."/>
            <person name="Zhang W."/>
            <person name="Zhang G."/>
            <person name="Tian X."/>
            <person name="Zhang S."/>
            <person name="Zhang C."/>
        </authorList>
    </citation>
    <scope>NUCLEOTIDE SEQUENCE [LARGE SCALE GENOMIC DNA]</scope>
    <source>
        <strain evidence="3 4">SCSIO 03032</strain>
    </source>
</reference>
<evidence type="ECO:0000256" key="2">
    <source>
        <dbReference type="SAM" id="MobiDB-lite"/>
    </source>
</evidence>
<gene>
    <name evidence="3" type="ORF">CAG99_00010</name>
</gene>
<dbReference type="AlphaFoldDB" id="A0A1W7CSR7"/>